<dbReference type="OrthoDB" id="9802699at2"/>
<dbReference type="EMBL" id="JZEX01000061">
    <property type="protein sequence ID" value="KKB12628.1"/>
    <property type="molecule type" value="Genomic_DNA"/>
</dbReference>
<evidence type="ECO:0000256" key="1">
    <source>
        <dbReference type="ARBA" id="ARBA00001946"/>
    </source>
</evidence>
<dbReference type="CDD" id="cd03316">
    <property type="entry name" value="MR_like"/>
    <property type="match status" value="1"/>
</dbReference>
<dbReference type="PANTHER" id="PTHR13794">
    <property type="entry name" value="ENOLASE SUPERFAMILY, MANDELATE RACEMASE"/>
    <property type="match status" value="1"/>
</dbReference>
<dbReference type="InterPro" id="IPR018110">
    <property type="entry name" value="Mandel_Rmase/mucon_lact_enz_CS"/>
</dbReference>
<dbReference type="Gene3D" id="3.30.390.10">
    <property type="entry name" value="Enolase-like, N-terminal domain"/>
    <property type="match status" value="1"/>
</dbReference>
<organism evidence="5 6">
    <name type="scientific">Devosia geojensis</name>
    <dbReference type="NCBI Taxonomy" id="443610"/>
    <lineage>
        <taxon>Bacteria</taxon>
        <taxon>Pseudomonadati</taxon>
        <taxon>Pseudomonadota</taxon>
        <taxon>Alphaproteobacteria</taxon>
        <taxon>Hyphomicrobiales</taxon>
        <taxon>Devosiaceae</taxon>
        <taxon>Devosia</taxon>
    </lineage>
</organism>
<dbReference type="GO" id="GO:0000287">
    <property type="term" value="F:magnesium ion binding"/>
    <property type="evidence" value="ECO:0007669"/>
    <property type="project" value="TreeGrafter"/>
</dbReference>
<dbReference type="GO" id="GO:0016052">
    <property type="term" value="P:carbohydrate catabolic process"/>
    <property type="evidence" value="ECO:0007669"/>
    <property type="project" value="TreeGrafter"/>
</dbReference>
<proteinExistence type="predicted"/>
<dbReference type="Pfam" id="PF13378">
    <property type="entry name" value="MR_MLE_C"/>
    <property type="match status" value="1"/>
</dbReference>
<dbReference type="InterPro" id="IPR046945">
    <property type="entry name" value="RHMD-like"/>
</dbReference>
<dbReference type="InterPro" id="IPR036849">
    <property type="entry name" value="Enolase-like_C_sf"/>
</dbReference>
<dbReference type="SUPFAM" id="SSF51604">
    <property type="entry name" value="Enolase C-terminal domain-like"/>
    <property type="match status" value="1"/>
</dbReference>
<gene>
    <name evidence="5" type="ORF">VE25_06875</name>
</gene>
<dbReference type="InterPro" id="IPR013342">
    <property type="entry name" value="Mandelate_racemase_C"/>
</dbReference>
<dbReference type="SUPFAM" id="SSF54826">
    <property type="entry name" value="Enolase N-terminal domain-like"/>
    <property type="match status" value="1"/>
</dbReference>
<dbReference type="Pfam" id="PF02746">
    <property type="entry name" value="MR_MLE_N"/>
    <property type="match status" value="1"/>
</dbReference>
<name>A0A0F5FUY4_9HYPH</name>
<dbReference type="GO" id="GO:0009063">
    <property type="term" value="P:amino acid catabolic process"/>
    <property type="evidence" value="ECO:0007669"/>
    <property type="project" value="InterPro"/>
</dbReference>
<dbReference type="SMART" id="SM00922">
    <property type="entry name" value="MR_MLE"/>
    <property type="match status" value="1"/>
</dbReference>
<dbReference type="PATRIC" id="fig|443610.3.peg.3930"/>
<dbReference type="InterPro" id="IPR013341">
    <property type="entry name" value="Mandelate_racemase_N_dom"/>
</dbReference>
<keyword evidence="6" id="KW-1185">Reference proteome</keyword>
<comment type="cofactor">
    <cofactor evidence="1">
        <name>Mg(2+)</name>
        <dbReference type="ChEBI" id="CHEBI:18420"/>
    </cofactor>
</comment>
<dbReference type="RefSeq" id="WP_046107837.1">
    <property type="nucleotide sequence ID" value="NZ_JZEX01000061.1"/>
</dbReference>
<dbReference type="InterPro" id="IPR029017">
    <property type="entry name" value="Enolase-like_N"/>
</dbReference>
<evidence type="ECO:0000256" key="3">
    <source>
        <dbReference type="ARBA" id="ARBA00022842"/>
    </source>
</evidence>
<dbReference type="Proteomes" id="UP000033632">
    <property type="component" value="Unassembled WGS sequence"/>
</dbReference>
<comment type="caution">
    <text evidence="5">The sequence shown here is derived from an EMBL/GenBank/DDBJ whole genome shotgun (WGS) entry which is preliminary data.</text>
</comment>
<dbReference type="InterPro" id="IPR029065">
    <property type="entry name" value="Enolase_C-like"/>
</dbReference>
<evidence type="ECO:0000313" key="6">
    <source>
        <dbReference type="Proteomes" id="UP000033632"/>
    </source>
</evidence>
<dbReference type="SFLD" id="SFLDG00179">
    <property type="entry name" value="mandelate_racemase"/>
    <property type="match status" value="1"/>
</dbReference>
<keyword evidence="3" id="KW-0460">Magnesium</keyword>
<dbReference type="GO" id="GO:0016836">
    <property type="term" value="F:hydro-lyase activity"/>
    <property type="evidence" value="ECO:0007669"/>
    <property type="project" value="TreeGrafter"/>
</dbReference>
<dbReference type="Gene3D" id="3.20.20.120">
    <property type="entry name" value="Enolase-like C-terminal domain"/>
    <property type="match status" value="1"/>
</dbReference>
<dbReference type="AlphaFoldDB" id="A0A0F5FUY4"/>
<accession>A0A0F5FUY4</accession>
<protein>
    <recommendedName>
        <fullName evidence="4">Mandelate racemase/muconate lactonizing enzyme C-terminal domain-containing protein</fullName>
    </recommendedName>
</protein>
<keyword evidence="2" id="KW-0479">Metal-binding</keyword>
<evidence type="ECO:0000259" key="4">
    <source>
        <dbReference type="SMART" id="SM00922"/>
    </source>
</evidence>
<dbReference type="STRING" id="443610.VE25_06875"/>
<dbReference type="SFLD" id="SFLDS00001">
    <property type="entry name" value="Enolase"/>
    <property type="match status" value="1"/>
</dbReference>
<reference evidence="5 6" key="1">
    <citation type="submission" date="2015-03" db="EMBL/GenBank/DDBJ databases">
        <authorList>
            <person name="Hassan Y.I."/>
            <person name="Lepp D."/>
            <person name="Li X.-Z."/>
            <person name="Zhou T."/>
        </authorList>
    </citation>
    <scope>NUCLEOTIDE SEQUENCE [LARGE SCALE GENOMIC DNA]</scope>
    <source>
        <strain evidence="5 6">BD-c194</strain>
    </source>
</reference>
<feature type="domain" description="Mandelate racemase/muconate lactonizing enzyme C-terminal" evidence="4">
    <location>
        <begin position="135"/>
        <end position="239"/>
    </location>
</feature>
<dbReference type="PROSITE" id="PS00908">
    <property type="entry name" value="MR_MLE_1"/>
    <property type="match status" value="1"/>
</dbReference>
<dbReference type="PANTHER" id="PTHR13794:SF58">
    <property type="entry name" value="MITOCHONDRIAL ENOLASE SUPERFAMILY MEMBER 1"/>
    <property type="match status" value="1"/>
</dbReference>
<evidence type="ECO:0000313" key="5">
    <source>
        <dbReference type="EMBL" id="KKB12628.1"/>
    </source>
</evidence>
<sequence length="369" mass="39642">MKITKVETFQVAWGEGKGRSAFVRIETEDGLTGLGEASPMQGGLASLTIIAADMAPFLVGQDVLDHAVLLDTLFHKCVKLGPEGAATAALAAIDIALWDLKGKLFGQPVYKLLGGAWRTSLPCYASVGGNAWRTVDQVVEVVERRVAKEKPAAVKIRWDGDRTKLDVDIPGDIAKARAVRKALGDDFVLGFDANNGYSVGGAMRVGRALEDLGYTWFEEPVQHYHVSAMGEVAQRLDITVSAGEQTYTLQGLKDLINAGVRMVQPDIVKMGGITGLMQCAAIAYANGVDLVPHQTQPSIGHLANLHVLSTIMHLNKPVELADGWERVGSVFKNPSQPDADGLFHLPTAPGLGAEFNEEELRKRSIPISV</sequence>
<evidence type="ECO:0000256" key="2">
    <source>
        <dbReference type="ARBA" id="ARBA00022723"/>
    </source>
</evidence>